<keyword evidence="6" id="KW-1185">Reference proteome</keyword>
<sequence length="372" mass="40543">MRITDVEAIYLRLPEVDPSRADGTQDTLLVRVHTDEGITGVGEVDSSPLVARAAIEAPVSHSVAMGLKHVLLGENPLEIDRLWERMYRATIYFGRGGPAMHAMSGIDLALWDILGKATGLSVSELLGGARRHRLRAYASAIMPETPVEAGRLAEQYAAAGYTAVKFGWGPIGRSRRLDEELVQAIRSAVGEDVDVMIDAGMAWDLKGALRMAEVYERYGVYWLEEPLAPDDLEGYRQLADRTRMYIAAGEQESGAEAFRRLINEGHVDVVQPDLGRCGGLTEGRRIAQVVHARHRQLVPHAFKSGILVAASAHLAACIPGGAMIEYTVSTSPIARDLVSEPLELVDGHVLLPERPGLGVEVDESVVQRYRVA</sequence>
<dbReference type="KEGG" id="ttr:Tter_2518"/>
<dbReference type="InterPro" id="IPR029065">
    <property type="entry name" value="Enolase_C-like"/>
</dbReference>
<dbReference type="OrthoDB" id="9802699at2"/>
<dbReference type="Pfam" id="PF13378">
    <property type="entry name" value="MR_MLE_C"/>
    <property type="match status" value="1"/>
</dbReference>
<dbReference type="SMART" id="SM00922">
    <property type="entry name" value="MR_MLE"/>
    <property type="match status" value="1"/>
</dbReference>
<name>D1CI36_THET1</name>
<comment type="cofactor">
    <cofactor evidence="1">
        <name>Mg(2+)</name>
        <dbReference type="ChEBI" id="CHEBI:18420"/>
    </cofactor>
</comment>
<dbReference type="EMBL" id="CP001826">
    <property type="protein sequence ID" value="ACZ43407.1"/>
    <property type="molecule type" value="Genomic_DNA"/>
</dbReference>
<evidence type="ECO:0000313" key="6">
    <source>
        <dbReference type="Proteomes" id="UP000000323"/>
    </source>
</evidence>
<dbReference type="Gene3D" id="3.30.390.10">
    <property type="entry name" value="Enolase-like, N-terminal domain"/>
    <property type="match status" value="1"/>
</dbReference>
<dbReference type="CDD" id="cd03316">
    <property type="entry name" value="MR_like"/>
    <property type="match status" value="1"/>
</dbReference>
<dbReference type="SFLD" id="SFLDG00179">
    <property type="entry name" value="mandelate_racemase"/>
    <property type="match status" value="1"/>
</dbReference>
<evidence type="ECO:0000256" key="2">
    <source>
        <dbReference type="ARBA" id="ARBA00022723"/>
    </source>
</evidence>
<dbReference type="PROSITE" id="PS00908">
    <property type="entry name" value="MR_MLE_1"/>
    <property type="match status" value="1"/>
</dbReference>
<keyword evidence="3" id="KW-0460">Magnesium</keyword>
<dbReference type="InterPro" id="IPR013341">
    <property type="entry name" value="Mandelate_racemase_N_dom"/>
</dbReference>
<dbReference type="AlphaFoldDB" id="D1CI36"/>
<dbReference type="HOGENOM" id="CLU_030273_3_0_0"/>
<dbReference type="InterPro" id="IPR046945">
    <property type="entry name" value="RHMD-like"/>
</dbReference>
<dbReference type="Gene3D" id="3.20.20.120">
    <property type="entry name" value="Enolase-like C-terminal domain"/>
    <property type="match status" value="1"/>
</dbReference>
<dbReference type="InterPro" id="IPR029017">
    <property type="entry name" value="Enolase-like_N"/>
</dbReference>
<dbReference type="SFLD" id="SFLDS00001">
    <property type="entry name" value="Enolase"/>
    <property type="match status" value="1"/>
</dbReference>
<dbReference type="Proteomes" id="UP000000323">
    <property type="component" value="Chromosome 2"/>
</dbReference>
<dbReference type="RefSeq" id="WP_012876438.1">
    <property type="nucleotide sequence ID" value="NC_013526.1"/>
</dbReference>
<dbReference type="SUPFAM" id="SSF54826">
    <property type="entry name" value="Enolase N-terminal domain-like"/>
    <property type="match status" value="1"/>
</dbReference>
<gene>
    <name evidence="5" type="ordered locus">Tter_2518</name>
</gene>
<proteinExistence type="predicted"/>
<dbReference type="GO" id="GO:0009063">
    <property type="term" value="P:amino acid catabolic process"/>
    <property type="evidence" value="ECO:0007669"/>
    <property type="project" value="InterPro"/>
</dbReference>
<dbReference type="GO" id="GO:0016052">
    <property type="term" value="P:carbohydrate catabolic process"/>
    <property type="evidence" value="ECO:0007669"/>
    <property type="project" value="TreeGrafter"/>
</dbReference>
<reference evidence="6" key="1">
    <citation type="journal article" date="2010" name="Stand. Genomic Sci.">
        <title>Complete genome sequence of 'Thermobaculum terrenum' type strain (YNP1).</title>
        <authorList>
            <person name="Kiss H."/>
            <person name="Cleland D."/>
            <person name="Lapidus A."/>
            <person name="Lucas S."/>
            <person name="Glavina Del Rio T."/>
            <person name="Nolan M."/>
            <person name="Tice H."/>
            <person name="Han C."/>
            <person name="Goodwin L."/>
            <person name="Pitluck S."/>
            <person name="Liolios K."/>
            <person name="Ivanova N."/>
            <person name="Mavromatis K."/>
            <person name="Ovchinnikova G."/>
            <person name="Pati A."/>
            <person name="Chen A."/>
            <person name="Palaniappan K."/>
            <person name="Land M."/>
            <person name="Hauser L."/>
            <person name="Chang Y."/>
            <person name="Jeffries C."/>
            <person name="Lu M."/>
            <person name="Brettin T."/>
            <person name="Detter J."/>
            <person name="Goker M."/>
            <person name="Tindall B."/>
            <person name="Beck B."/>
            <person name="McDermott T."/>
            <person name="Woyke T."/>
            <person name="Bristow J."/>
            <person name="Eisen J."/>
            <person name="Markowitz V."/>
            <person name="Hugenholtz P."/>
            <person name="Kyrpides N."/>
            <person name="Klenk H."/>
            <person name="Cheng J."/>
        </authorList>
    </citation>
    <scope>NUCLEOTIDE SEQUENCE [LARGE SCALE GENOMIC DNA]</scope>
    <source>
        <strain evidence="6">ATCC BAA-798 / YNP1</strain>
    </source>
</reference>
<protein>
    <submittedName>
        <fullName evidence="5">Mandelate racemase/muconate lactonizing protein</fullName>
    </submittedName>
</protein>
<dbReference type="PANTHER" id="PTHR13794:SF58">
    <property type="entry name" value="MITOCHONDRIAL ENOLASE SUPERFAMILY MEMBER 1"/>
    <property type="match status" value="1"/>
</dbReference>
<evidence type="ECO:0000256" key="1">
    <source>
        <dbReference type="ARBA" id="ARBA00001946"/>
    </source>
</evidence>
<dbReference type="InterPro" id="IPR018110">
    <property type="entry name" value="Mandel_Rmase/mucon_lact_enz_CS"/>
</dbReference>
<dbReference type="GO" id="GO:0000287">
    <property type="term" value="F:magnesium ion binding"/>
    <property type="evidence" value="ECO:0007669"/>
    <property type="project" value="TreeGrafter"/>
</dbReference>
<accession>D1CI36</accession>
<dbReference type="InterPro" id="IPR013342">
    <property type="entry name" value="Mandelate_racemase_C"/>
</dbReference>
<dbReference type="GO" id="GO:0016836">
    <property type="term" value="F:hydro-lyase activity"/>
    <property type="evidence" value="ECO:0007669"/>
    <property type="project" value="TreeGrafter"/>
</dbReference>
<dbReference type="eggNOG" id="COG4948">
    <property type="taxonomic scope" value="Bacteria"/>
</dbReference>
<dbReference type="STRING" id="525904.Tter_2518"/>
<dbReference type="PANTHER" id="PTHR13794">
    <property type="entry name" value="ENOLASE SUPERFAMILY, MANDELATE RACEMASE"/>
    <property type="match status" value="1"/>
</dbReference>
<feature type="domain" description="Mandelate racemase/muconate lactonizing enzyme C-terminal" evidence="4">
    <location>
        <begin position="146"/>
        <end position="245"/>
    </location>
</feature>
<evidence type="ECO:0000313" key="5">
    <source>
        <dbReference type="EMBL" id="ACZ43407.1"/>
    </source>
</evidence>
<evidence type="ECO:0000259" key="4">
    <source>
        <dbReference type="SMART" id="SM00922"/>
    </source>
</evidence>
<dbReference type="SUPFAM" id="SSF51604">
    <property type="entry name" value="Enolase C-terminal domain-like"/>
    <property type="match status" value="1"/>
</dbReference>
<evidence type="ECO:0000256" key="3">
    <source>
        <dbReference type="ARBA" id="ARBA00022842"/>
    </source>
</evidence>
<dbReference type="InterPro" id="IPR036849">
    <property type="entry name" value="Enolase-like_C_sf"/>
</dbReference>
<keyword evidence="2" id="KW-0479">Metal-binding</keyword>
<organism evidence="5 6">
    <name type="scientific">Thermobaculum terrenum (strain ATCC BAA-798 / CCMEE 7001 / YNP1)</name>
    <dbReference type="NCBI Taxonomy" id="525904"/>
    <lineage>
        <taxon>Bacteria</taxon>
        <taxon>Bacillati</taxon>
        <taxon>Chloroflexota</taxon>
        <taxon>Chloroflexia</taxon>
        <taxon>Candidatus Thermobaculales</taxon>
        <taxon>Candidatus Thermobaculaceae</taxon>
        <taxon>Thermobaculum</taxon>
    </lineage>
</organism>
<dbReference type="Pfam" id="PF02746">
    <property type="entry name" value="MR_MLE_N"/>
    <property type="match status" value="1"/>
</dbReference>